<reference evidence="1 2" key="1">
    <citation type="journal article" date="2012" name="J. Bacteriol.">
        <title>Complete Genome Sequence of Burkholderia sp. Strain GG4, a Betaproteobacterium That Reduces 3-Oxo-N-Acylhomoserine Lactones and Produces Different N-Acylhomoserine Lactones.</title>
        <authorList>
            <person name="Hong K.W."/>
            <person name="Koh C.L."/>
            <person name="Sam C.K."/>
            <person name="Yin W.F."/>
            <person name="Chan K.G."/>
        </authorList>
    </citation>
    <scope>NUCLEOTIDE SEQUENCE [LARGE SCALE GENOMIC DNA]</scope>
    <source>
        <strain evidence="1 2">GG4</strain>
    </source>
</reference>
<sequence length="63" mass="6438">MTRRLNRNIANVAAPTILRERAQMIGAAAAQVLSVFACVAPAQASSHAHCSATDVARHAAGAA</sequence>
<organism evidence="1 2">
    <name type="scientific">Burkholderia cepacia GG4</name>
    <dbReference type="NCBI Taxonomy" id="1009846"/>
    <lineage>
        <taxon>Bacteria</taxon>
        <taxon>Pseudomonadati</taxon>
        <taxon>Pseudomonadota</taxon>
        <taxon>Betaproteobacteria</taxon>
        <taxon>Burkholderiales</taxon>
        <taxon>Burkholderiaceae</taxon>
        <taxon>Burkholderia</taxon>
        <taxon>Burkholderia cepacia complex</taxon>
    </lineage>
</organism>
<dbReference type="RefSeq" id="WP_014899171.1">
    <property type="nucleotide sequence ID" value="NC_018514.1"/>
</dbReference>
<protein>
    <submittedName>
        <fullName evidence="1">Uncharacterized protein</fullName>
    </submittedName>
</protein>
<gene>
    <name evidence="1" type="ORF">GEM_4011</name>
</gene>
<dbReference type="EMBL" id="CP003775">
    <property type="protein sequence ID" value="AFQ50401.1"/>
    <property type="molecule type" value="Genomic_DNA"/>
</dbReference>
<dbReference type="Proteomes" id="UP000032866">
    <property type="component" value="Chromosome 2"/>
</dbReference>
<evidence type="ECO:0000313" key="2">
    <source>
        <dbReference type="Proteomes" id="UP000032866"/>
    </source>
</evidence>
<dbReference type="KEGG" id="bct:GEM_4011"/>
<proteinExistence type="predicted"/>
<dbReference type="AlphaFoldDB" id="A0A9W3PBB3"/>
<accession>A0A9W3PBB3</accession>
<evidence type="ECO:0000313" key="1">
    <source>
        <dbReference type="EMBL" id="AFQ50401.1"/>
    </source>
</evidence>
<name>A0A9W3PBB3_BURCE</name>